<keyword evidence="5 14" id="KW-0812">Transmembrane</keyword>
<dbReference type="PANTHER" id="PTHR30520:SF6">
    <property type="entry name" value="FORMATE_NITRATE FAMILY TRANSPORTER (EUROFUNG)"/>
    <property type="match status" value="1"/>
</dbReference>
<dbReference type="InterPro" id="IPR000292">
    <property type="entry name" value="For/NO2_transpt"/>
</dbReference>
<feature type="transmembrane region" description="Helical" evidence="14">
    <location>
        <begin position="73"/>
        <end position="94"/>
    </location>
</feature>
<gene>
    <name evidence="15" type="ordered locus">TP02_0918</name>
</gene>
<comment type="catalytic activity">
    <reaction evidence="10">
        <text>formate(in) + H(+)(in) = formate(out) + H(+)(out)</text>
        <dbReference type="Rhea" id="RHEA:80887"/>
        <dbReference type="ChEBI" id="CHEBI:15378"/>
        <dbReference type="ChEBI" id="CHEBI:15740"/>
    </reaction>
</comment>
<keyword evidence="6 14" id="KW-1133">Transmembrane helix</keyword>
<comment type="subcellular location">
    <subcellularLocation>
        <location evidence="2">Cell membrane</location>
        <topology evidence="2">Multi-pass membrane protein</topology>
    </subcellularLocation>
    <subcellularLocation>
        <location evidence="1">Vacuole membrane</location>
        <topology evidence="1">Multi-pass membrane protein</topology>
    </subcellularLocation>
</comment>
<organism evidence="15 16">
    <name type="scientific">Theileria parva</name>
    <name type="common">East coast fever infection agent</name>
    <dbReference type="NCBI Taxonomy" id="5875"/>
    <lineage>
        <taxon>Eukaryota</taxon>
        <taxon>Sar</taxon>
        <taxon>Alveolata</taxon>
        <taxon>Apicomplexa</taxon>
        <taxon>Aconoidasida</taxon>
        <taxon>Piroplasmida</taxon>
        <taxon>Theileriidae</taxon>
        <taxon>Theileria</taxon>
    </lineage>
</organism>
<feature type="transmembrane region" description="Helical" evidence="14">
    <location>
        <begin position="39"/>
        <end position="61"/>
    </location>
</feature>
<comment type="caution">
    <text evidence="15">The sequence shown here is derived from an EMBL/GenBank/DDBJ whole genome shotgun (WGS) entry which is preliminary data.</text>
</comment>
<comment type="subunit">
    <text evidence="3">Homopentamer.</text>
</comment>
<protein>
    <recommendedName>
        <fullName evidence="13">Formate-nitrite transporter</fullName>
    </recommendedName>
</protein>
<comment type="catalytic activity">
    <reaction evidence="9">
        <text>pyruvate(out) + H(+)(out) = pyruvate(in) + H(+)(in)</text>
        <dbReference type="Rhea" id="RHEA:64720"/>
        <dbReference type="ChEBI" id="CHEBI:15361"/>
        <dbReference type="ChEBI" id="CHEBI:15378"/>
    </reaction>
</comment>
<evidence type="ECO:0000256" key="5">
    <source>
        <dbReference type="ARBA" id="ARBA00022692"/>
    </source>
</evidence>
<evidence type="ECO:0000313" key="16">
    <source>
        <dbReference type="Proteomes" id="UP000001949"/>
    </source>
</evidence>
<sequence>MTMFEYTRQVASGKDNYERIAKEAGDKVNGSVLTLLVKAILGGWFVAIGGYAASVIASLFFDPGASNGTSRAAFSLIFPSALCAILFTGTDLYTGNTMSFTFALYKKHITVLNYFYKLGVSILGNYIGTVLGAMILAGGTTYFIIDVGSGAPYMTDLALAKTTKPFWKIMFSAIGCNCFVCLAVWSFYACYDSAGAVLIIFAHIGAFAAGGLEHIIANFYLLNAALISKSGVSFLDVYYRNLIPVLLGNTIAGTCIMGLPLAFIYRDNKNQSIFKDTRNDEVEIKTLVI</sequence>
<keyword evidence="7 14" id="KW-0472">Membrane</keyword>
<evidence type="ECO:0000256" key="4">
    <source>
        <dbReference type="ARBA" id="ARBA00022448"/>
    </source>
</evidence>
<reference evidence="15 16" key="1">
    <citation type="journal article" date="2005" name="Science">
        <title>Genome sequence of Theileria parva, a bovine pathogen that transforms lymphocytes.</title>
        <authorList>
            <person name="Gardner M.J."/>
            <person name="Bishop R."/>
            <person name="Shah T."/>
            <person name="de Villiers E.P."/>
            <person name="Carlton J.M."/>
            <person name="Hall N."/>
            <person name="Ren Q."/>
            <person name="Paulsen I.T."/>
            <person name="Pain A."/>
            <person name="Berriman M."/>
            <person name="Wilson R.J.M."/>
            <person name="Sato S."/>
            <person name="Ralph S.A."/>
            <person name="Mann D.J."/>
            <person name="Xiong Z."/>
            <person name="Shallom S.J."/>
            <person name="Weidman J."/>
            <person name="Jiang L."/>
            <person name="Lynn J."/>
            <person name="Weaver B."/>
            <person name="Shoaibi A."/>
            <person name="Domingo A.R."/>
            <person name="Wasawo D."/>
            <person name="Crabtree J."/>
            <person name="Wortman J.R."/>
            <person name="Haas B."/>
            <person name="Angiuoli S.V."/>
            <person name="Creasy T.H."/>
            <person name="Lu C."/>
            <person name="Suh B."/>
            <person name="Silva J.C."/>
            <person name="Utterback T.R."/>
            <person name="Feldblyum T.V."/>
            <person name="Pertea M."/>
            <person name="Allen J."/>
            <person name="Nierman W.C."/>
            <person name="Taracha E.L.N."/>
            <person name="Salzberg S.L."/>
            <person name="White O.R."/>
            <person name="Fitzhugh H.A."/>
            <person name="Morzaria S."/>
            <person name="Venter J.C."/>
            <person name="Fraser C.M."/>
            <person name="Nene V."/>
        </authorList>
    </citation>
    <scope>NUCLEOTIDE SEQUENCE [LARGE SCALE GENOMIC DNA]</scope>
    <source>
        <strain evidence="15 16">Muguga</strain>
    </source>
</reference>
<dbReference type="Gene3D" id="1.20.1080.10">
    <property type="entry name" value="Glycerol uptake facilitator protein"/>
    <property type="match status" value="1"/>
</dbReference>
<dbReference type="GO" id="GO:0005774">
    <property type="term" value="C:vacuolar membrane"/>
    <property type="evidence" value="ECO:0007669"/>
    <property type="project" value="UniProtKB-SubCell"/>
</dbReference>
<dbReference type="AlphaFoldDB" id="Q4N3S0"/>
<dbReference type="GO" id="GO:0005886">
    <property type="term" value="C:plasma membrane"/>
    <property type="evidence" value="ECO:0007669"/>
    <property type="project" value="UniProtKB-SubCell"/>
</dbReference>
<dbReference type="GO" id="GO:0015513">
    <property type="term" value="F:high-affinity secondary active nitrite transmembrane transporter activity"/>
    <property type="evidence" value="ECO:0007669"/>
    <property type="project" value="TreeGrafter"/>
</dbReference>
<evidence type="ECO:0000256" key="8">
    <source>
        <dbReference type="ARBA" id="ARBA00034245"/>
    </source>
</evidence>
<comment type="catalytic activity">
    <reaction evidence="8">
        <text>(S)-lactate(in) + H(+)(in) = (S)-lactate(out) + H(+)(out)</text>
        <dbReference type="Rhea" id="RHEA:29415"/>
        <dbReference type="ChEBI" id="CHEBI:15378"/>
        <dbReference type="ChEBI" id="CHEBI:16651"/>
    </reaction>
</comment>
<evidence type="ECO:0000256" key="1">
    <source>
        <dbReference type="ARBA" id="ARBA00004128"/>
    </source>
</evidence>
<evidence type="ECO:0000256" key="10">
    <source>
        <dbReference type="ARBA" id="ARBA00049016"/>
    </source>
</evidence>
<proteinExistence type="inferred from homology"/>
<keyword evidence="4" id="KW-0813">Transport</keyword>
<feature type="transmembrane region" description="Helical" evidence="14">
    <location>
        <begin position="194"/>
        <end position="212"/>
    </location>
</feature>
<comment type="similarity">
    <text evidence="12">Belongs to the FNT transporter (TC 1.A.16) family.</text>
</comment>
<evidence type="ECO:0000256" key="12">
    <source>
        <dbReference type="ARBA" id="ARBA00049660"/>
    </source>
</evidence>
<dbReference type="EMBL" id="AAGK01000002">
    <property type="protein sequence ID" value="EAN33203.1"/>
    <property type="molecule type" value="Genomic_DNA"/>
</dbReference>
<dbReference type="GO" id="GO:0015707">
    <property type="term" value="P:nitrite transport"/>
    <property type="evidence" value="ECO:0007669"/>
    <property type="project" value="TreeGrafter"/>
</dbReference>
<accession>Q4N3S0</accession>
<evidence type="ECO:0000256" key="11">
    <source>
        <dbReference type="ARBA" id="ARBA00049088"/>
    </source>
</evidence>
<dbReference type="InParanoid" id="Q4N3S0"/>
<keyword evidence="16" id="KW-1185">Reference proteome</keyword>
<name>Q4N3S0_THEPA</name>
<dbReference type="GeneID" id="3501910"/>
<evidence type="ECO:0000256" key="14">
    <source>
        <dbReference type="SAM" id="Phobius"/>
    </source>
</evidence>
<dbReference type="PANTHER" id="PTHR30520">
    <property type="entry name" value="FORMATE TRANSPORTER-RELATED"/>
    <property type="match status" value="1"/>
</dbReference>
<feature type="transmembrane region" description="Helical" evidence="14">
    <location>
        <begin position="166"/>
        <end position="188"/>
    </location>
</feature>
<evidence type="ECO:0000256" key="7">
    <source>
        <dbReference type="ARBA" id="ARBA00023136"/>
    </source>
</evidence>
<evidence type="ECO:0000256" key="6">
    <source>
        <dbReference type="ARBA" id="ARBA00022989"/>
    </source>
</evidence>
<dbReference type="STRING" id="5875.Q4N3S0"/>
<dbReference type="OMA" id="MIWFPIM"/>
<dbReference type="InterPro" id="IPR023271">
    <property type="entry name" value="Aquaporin-like"/>
</dbReference>
<evidence type="ECO:0000256" key="9">
    <source>
        <dbReference type="ARBA" id="ARBA00047693"/>
    </source>
</evidence>
<comment type="catalytic activity">
    <reaction evidence="11">
        <text>acetate(out) + H(+)(out) = acetate(in) + H(+)(in)</text>
        <dbReference type="Rhea" id="RHEA:71803"/>
        <dbReference type="ChEBI" id="CHEBI:15378"/>
        <dbReference type="ChEBI" id="CHEBI:30089"/>
    </reaction>
</comment>
<evidence type="ECO:0000256" key="3">
    <source>
        <dbReference type="ARBA" id="ARBA00011255"/>
    </source>
</evidence>
<evidence type="ECO:0000313" key="15">
    <source>
        <dbReference type="EMBL" id="EAN33203.1"/>
    </source>
</evidence>
<feature type="transmembrane region" description="Helical" evidence="14">
    <location>
        <begin position="245"/>
        <end position="265"/>
    </location>
</feature>
<dbReference type="eggNOG" id="ENOG502S3A5">
    <property type="taxonomic scope" value="Eukaryota"/>
</dbReference>
<feature type="transmembrane region" description="Helical" evidence="14">
    <location>
        <begin position="114"/>
        <end position="145"/>
    </location>
</feature>
<dbReference type="KEGG" id="tpv:TP02_0918"/>
<dbReference type="Proteomes" id="UP000001949">
    <property type="component" value="Unassembled WGS sequence"/>
</dbReference>
<evidence type="ECO:0000256" key="2">
    <source>
        <dbReference type="ARBA" id="ARBA00004651"/>
    </source>
</evidence>
<dbReference type="Pfam" id="PF01226">
    <property type="entry name" value="Form_Nir_trans"/>
    <property type="match status" value="1"/>
</dbReference>
<dbReference type="VEuPathDB" id="PiroplasmaDB:TpMuguga_02g00918"/>
<evidence type="ECO:0000256" key="13">
    <source>
        <dbReference type="ARBA" id="ARBA00049735"/>
    </source>
</evidence>